<proteinExistence type="predicted"/>
<keyword evidence="2" id="KW-1185">Reference proteome</keyword>
<sequence length="74" mass="8597">MAKKILPQGLDAAHPPRQEASLTYEFSVYSRPIKPSNATDFRLIRRENSTIRKPTKQYLCYFMLLAATIFWHAP</sequence>
<dbReference type="HOGENOM" id="CLU_2681722_0_0_7"/>
<dbReference type="EMBL" id="AP010904">
    <property type="protein sequence ID" value="BAH74440.1"/>
    <property type="molecule type" value="Genomic_DNA"/>
</dbReference>
<evidence type="ECO:0000313" key="2">
    <source>
        <dbReference type="Proteomes" id="UP000009071"/>
    </source>
</evidence>
<dbReference type="STRING" id="573370.DMR_09490"/>
<dbReference type="Proteomes" id="UP000009071">
    <property type="component" value="Chromosome"/>
</dbReference>
<reference evidence="1 2" key="1">
    <citation type="journal article" date="2009" name="Genome Res.">
        <title>Whole genome sequence of Desulfovibrio magneticus strain RS-1 revealed common gene clusters in magnetotactic bacteria.</title>
        <authorList>
            <person name="Nakazawa H."/>
            <person name="Arakaki A."/>
            <person name="Narita-Yamada S."/>
            <person name="Yashiro I."/>
            <person name="Jinno K."/>
            <person name="Aoki N."/>
            <person name="Tsuruyama A."/>
            <person name="Okamura Y."/>
            <person name="Tanikawa S."/>
            <person name="Fujita N."/>
            <person name="Takeyama H."/>
            <person name="Matsunaga T."/>
        </authorList>
    </citation>
    <scope>NUCLEOTIDE SEQUENCE [LARGE SCALE GENOMIC DNA]</scope>
    <source>
        <strain evidence="2">ATCC 700980 / DSM 13731 / RS-1</strain>
    </source>
</reference>
<organism evidence="1 2">
    <name type="scientific">Solidesulfovibrio magneticus (strain ATCC 700980 / DSM 13731 / RS-1)</name>
    <name type="common">Desulfovibrio magneticus</name>
    <dbReference type="NCBI Taxonomy" id="573370"/>
    <lineage>
        <taxon>Bacteria</taxon>
        <taxon>Pseudomonadati</taxon>
        <taxon>Thermodesulfobacteriota</taxon>
        <taxon>Desulfovibrionia</taxon>
        <taxon>Desulfovibrionales</taxon>
        <taxon>Desulfovibrionaceae</taxon>
        <taxon>Solidesulfovibrio</taxon>
    </lineage>
</organism>
<dbReference type="KEGG" id="dma:DMR_09490"/>
<accession>C4XKP9</accession>
<protein>
    <submittedName>
        <fullName evidence="1">Uncharacterized protein</fullName>
    </submittedName>
</protein>
<gene>
    <name evidence="1" type="ordered locus">DMR_09490</name>
</gene>
<evidence type="ECO:0000313" key="1">
    <source>
        <dbReference type="EMBL" id="BAH74440.1"/>
    </source>
</evidence>
<name>C4XKP9_SOLM1</name>
<dbReference type="AlphaFoldDB" id="C4XKP9"/>